<dbReference type="Proteomes" id="UP000748531">
    <property type="component" value="Unassembled WGS sequence"/>
</dbReference>
<evidence type="ECO:0000259" key="6">
    <source>
        <dbReference type="PROSITE" id="PS51444"/>
    </source>
</evidence>
<accession>A0A8J4TN58</accession>
<dbReference type="OrthoDB" id="1104827at2759"/>
<dbReference type="GO" id="GO:0030041">
    <property type="term" value="P:actin filament polymerization"/>
    <property type="evidence" value="ECO:0007669"/>
    <property type="project" value="TreeGrafter"/>
</dbReference>
<feature type="compositionally biased region" description="Pro residues" evidence="3">
    <location>
        <begin position="492"/>
        <end position="513"/>
    </location>
</feature>
<proteinExistence type="inferred from homology"/>
<dbReference type="EMBL" id="LUCH01000232">
    <property type="protein sequence ID" value="KAF5405717.1"/>
    <property type="molecule type" value="Genomic_DNA"/>
</dbReference>
<dbReference type="SMART" id="SM01139">
    <property type="entry name" value="Drf_FH3"/>
    <property type="match status" value="1"/>
</dbReference>
<evidence type="ECO:0000256" key="3">
    <source>
        <dbReference type="SAM" id="MobiDB-lite"/>
    </source>
</evidence>
<dbReference type="Gene3D" id="1.25.10.10">
    <property type="entry name" value="Leucine-rich Repeat Variant"/>
    <property type="match status" value="1"/>
</dbReference>
<dbReference type="InterPro" id="IPR010473">
    <property type="entry name" value="GTPase-bd"/>
</dbReference>
<dbReference type="InterPro" id="IPR014768">
    <property type="entry name" value="GBD/FH3_dom"/>
</dbReference>
<feature type="region of interest" description="Disordered" evidence="3">
    <location>
        <begin position="467"/>
        <end position="513"/>
    </location>
</feature>
<dbReference type="InterPro" id="IPR044933">
    <property type="entry name" value="DIA_GBD_sf"/>
</dbReference>
<dbReference type="Gene3D" id="1.10.238.150">
    <property type="entry name" value="Formin, FH3 diaphanous domain"/>
    <property type="match status" value="1"/>
</dbReference>
<dbReference type="SMART" id="SM01140">
    <property type="entry name" value="Drf_GBD"/>
    <property type="match status" value="1"/>
</dbReference>
<dbReference type="GO" id="GO:0003779">
    <property type="term" value="F:actin binding"/>
    <property type="evidence" value="ECO:0007669"/>
    <property type="project" value="InterPro"/>
</dbReference>
<dbReference type="Pfam" id="PF06371">
    <property type="entry name" value="Drf_GBD"/>
    <property type="match status" value="1"/>
</dbReference>
<dbReference type="InterPro" id="IPR011989">
    <property type="entry name" value="ARM-like"/>
</dbReference>
<dbReference type="Gene3D" id="6.10.30.30">
    <property type="match status" value="1"/>
</dbReference>
<protein>
    <submittedName>
        <fullName evidence="7">Formin- protein SmDia</fullName>
    </submittedName>
</protein>
<dbReference type="Gene3D" id="1.20.58.630">
    <property type="match status" value="1"/>
</dbReference>
<feature type="domain" description="FH2" evidence="6">
    <location>
        <begin position="571"/>
        <end position="975"/>
    </location>
</feature>
<feature type="compositionally biased region" description="Basic and acidic residues" evidence="3">
    <location>
        <begin position="470"/>
        <end position="484"/>
    </location>
</feature>
<dbReference type="Gene3D" id="1.20.58.2220">
    <property type="entry name" value="Formin, FH2 domain"/>
    <property type="match status" value="1"/>
</dbReference>
<dbReference type="InterPro" id="IPR015425">
    <property type="entry name" value="FH2_Formin"/>
</dbReference>
<dbReference type="InterPro" id="IPR014767">
    <property type="entry name" value="DAD_dom"/>
</dbReference>
<dbReference type="PROSITE" id="PS51232">
    <property type="entry name" value="GBD_FH3"/>
    <property type="match status" value="1"/>
</dbReference>
<feature type="compositionally biased region" description="Basic and acidic residues" evidence="3">
    <location>
        <begin position="1053"/>
        <end position="1062"/>
    </location>
</feature>
<dbReference type="Pfam" id="PF06367">
    <property type="entry name" value="Drf_FH3"/>
    <property type="match status" value="1"/>
</dbReference>
<keyword evidence="2" id="KW-0175">Coiled coil</keyword>
<dbReference type="Pfam" id="PF02181">
    <property type="entry name" value="FH2"/>
    <property type="match status" value="1"/>
</dbReference>
<dbReference type="InterPro" id="IPR016024">
    <property type="entry name" value="ARM-type_fold"/>
</dbReference>
<dbReference type="SUPFAM" id="SSF48371">
    <property type="entry name" value="ARM repeat"/>
    <property type="match status" value="1"/>
</dbReference>
<comment type="similarity">
    <text evidence="1">Belongs to the formin homology family. Diaphanous subfamily.</text>
</comment>
<feature type="compositionally biased region" description="Basic and acidic residues" evidence="3">
    <location>
        <begin position="18"/>
        <end position="34"/>
    </location>
</feature>
<feature type="compositionally biased region" description="Basic residues" evidence="3">
    <location>
        <begin position="1"/>
        <end position="14"/>
    </location>
</feature>
<sequence>MDNRKDKNKFKKMFGGKDNGKPDKDRKDGKKMTELRPFGTEEMSRLSKEEIEQQFQLMLEDMNLTAEQTKSLREKPIQVKIDMLMNHKASLVSSKNNDPEHFVNVLRNPQNSTSKLLQSTLDELLVKLRSNGVSWIRSFNSPTNDGLNCLLRFLALALTGYYPDHALSCLRCIRVLGNCGYGLYALVDHETASIFIARCLETDKPQLMECAIELLSSIALCDAKGYQKVVEGLTCSAELANSPGDRFVPLLKALDSSELARASLQLINVLVNRGCLSDGSFDVDYRIHLRLELNQLGIGEKITKLSQSQDEVIQKHIEIYQRKAEEDMDALFDRLDAVKCDLDDPNQVYQILSRTLTGTKSESKFLSILQHLLFVRDEPSRFSYYTLLEELISQVVMQVDGFDPDPRSVILRLDVEATVTALLEGVKQVDSSGRDSELKKKLDQALQAKLEAEATIHTLQKQLEASGIKPDGKVKAPDGLEDQLRSSTGGTIPPPPNLSGSIPPPPPLSGGGIPLPPPIGGNIPPPPPILGGAVPIPPPLVGGGGLPPPPPLGGKLPQTPSAPQLPFGMKPKKKYNVDGPLKKANWDKITPDLLSKEAIWVQLNEEKLESPELFESLKSQFSTKPAKAVLEASTVDGNVVGGCGVAAKRTKSLRFLDGKTAQNLSIVLGSLKVPYTELRRRLITVDETLLTANMVEQLIKSLPEPSVITQISELKDQYDELAEPEQFLCTIGNIKKLLPRLQAILFKLRFDERRDDIKPEIVDADEALREIQSSKHLRRVLEVVLLLGNYMNSGSRNAQSIGFQISFLTKLEATKDVSNQITLLHFIVNYLDSKFPEASQGIIDDLAHVDRACRFSEDNTRASIAEMKKSLNLIETELRTYKPQEPDDAYLPVMTAFIESAKTQMTQLETMFERMKERFLNVAKYLAFDPVKYHMENLFADVKMFHTAYARAAADNAKRRALEERQKKAAEEQERRNREREEKARKAASGDDKRGPAEEDANVIDNLMEALKSGAAFGDGNRTGGPRRPRGRVAPVMSPTASASPLANKQKRLMRDRSRNYGDRAPTIVDVA</sequence>
<dbReference type="Gene3D" id="1.10.20.40">
    <property type="entry name" value="Formin, diaphanous GTPase-binding domain"/>
    <property type="match status" value="1"/>
</dbReference>
<evidence type="ECO:0000313" key="8">
    <source>
        <dbReference type="Proteomes" id="UP000748531"/>
    </source>
</evidence>
<organism evidence="7 8">
    <name type="scientific">Paragonimus heterotremus</name>
    <dbReference type="NCBI Taxonomy" id="100268"/>
    <lineage>
        <taxon>Eukaryota</taxon>
        <taxon>Metazoa</taxon>
        <taxon>Spiralia</taxon>
        <taxon>Lophotrochozoa</taxon>
        <taxon>Platyhelminthes</taxon>
        <taxon>Trematoda</taxon>
        <taxon>Digenea</taxon>
        <taxon>Plagiorchiida</taxon>
        <taxon>Troglotremata</taxon>
        <taxon>Troglotrematidae</taxon>
        <taxon>Paragonimus</taxon>
    </lineage>
</organism>
<dbReference type="PANTHER" id="PTHR45691:SF6">
    <property type="entry name" value="PROTEIN DIAPHANOUS"/>
    <property type="match status" value="1"/>
</dbReference>
<name>A0A8J4TN58_9TREM</name>
<feature type="domain" description="GBD/FH3" evidence="5">
    <location>
        <begin position="43"/>
        <end position="403"/>
    </location>
</feature>
<dbReference type="PROSITE" id="PS51444">
    <property type="entry name" value="FH2"/>
    <property type="match status" value="1"/>
</dbReference>
<dbReference type="InterPro" id="IPR010472">
    <property type="entry name" value="FH3_dom"/>
</dbReference>
<keyword evidence="8" id="KW-1185">Reference proteome</keyword>
<dbReference type="PROSITE" id="PS51231">
    <property type="entry name" value="DAD"/>
    <property type="match status" value="1"/>
</dbReference>
<dbReference type="PANTHER" id="PTHR45691">
    <property type="entry name" value="PROTEIN DIAPHANOUS"/>
    <property type="match status" value="1"/>
</dbReference>
<dbReference type="SMART" id="SM00498">
    <property type="entry name" value="FH2"/>
    <property type="match status" value="1"/>
</dbReference>
<dbReference type="GO" id="GO:0031267">
    <property type="term" value="F:small GTPase binding"/>
    <property type="evidence" value="ECO:0007669"/>
    <property type="project" value="InterPro"/>
</dbReference>
<dbReference type="AlphaFoldDB" id="A0A8J4TN58"/>
<reference evidence="7" key="1">
    <citation type="submission" date="2019-05" db="EMBL/GenBank/DDBJ databases">
        <title>Annotation for the trematode Paragonimus heterotremus.</title>
        <authorList>
            <person name="Choi Y.-J."/>
        </authorList>
    </citation>
    <scope>NUCLEOTIDE SEQUENCE</scope>
    <source>
        <strain evidence="7">LC</strain>
    </source>
</reference>
<feature type="compositionally biased region" description="Basic and acidic residues" evidence="3">
    <location>
        <begin position="960"/>
        <end position="997"/>
    </location>
</feature>
<evidence type="ECO:0000256" key="1">
    <source>
        <dbReference type="ARBA" id="ARBA00008214"/>
    </source>
</evidence>
<evidence type="ECO:0000313" key="7">
    <source>
        <dbReference type="EMBL" id="KAF5405717.1"/>
    </source>
</evidence>
<gene>
    <name evidence="7" type="ORF">PHET_00896</name>
</gene>
<dbReference type="SUPFAM" id="SSF101447">
    <property type="entry name" value="Formin homology 2 domain (FH2 domain)"/>
    <property type="match status" value="1"/>
</dbReference>
<dbReference type="InterPro" id="IPR051412">
    <property type="entry name" value="Formin_Homology_Diaphanous_sf"/>
</dbReference>
<evidence type="ECO:0000259" key="5">
    <source>
        <dbReference type="PROSITE" id="PS51232"/>
    </source>
</evidence>
<feature type="region of interest" description="Disordered" evidence="3">
    <location>
        <begin position="1014"/>
        <end position="1072"/>
    </location>
</feature>
<comment type="caution">
    <text evidence="7">The sequence shown here is derived from an EMBL/GenBank/DDBJ whole genome shotgun (WGS) entry which is preliminary data.</text>
</comment>
<feature type="region of interest" description="Disordered" evidence="3">
    <location>
        <begin position="1"/>
        <end position="35"/>
    </location>
</feature>
<evidence type="ECO:0000259" key="4">
    <source>
        <dbReference type="PROSITE" id="PS51231"/>
    </source>
</evidence>
<feature type="region of interest" description="Disordered" evidence="3">
    <location>
        <begin position="960"/>
        <end position="998"/>
    </location>
</feature>
<dbReference type="InterPro" id="IPR042201">
    <property type="entry name" value="FH2_Formin_sf"/>
</dbReference>
<feature type="domain" description="DAD" evidence="4">
    <location>
        <begin position="997"/>
        <end position="1030"/>
    </location>
</feature>
<dbReference type="GO" id="GO:0005884">
    <property type="term" value="C:actin filament"/>
    <property type="evidence" value="ECO:0007669"/>
    <property type="project" value="TreeGrafter"/>
</dbReference>
<evidence type="ECO:0000256" key="2">
    <source>
        <dbReference type="ARBA" id="ARBA00023054"/>
    </source>
</evidence>